<evidence type="ECO:0000256" key="8">
    <source>
        <dbReference type="HAMAP-Rule" id="MF_00105"/>
    </source>
</evidence>
<evidence type="ECO:0000313" key="12">
    <source>
        <dbReference type="EMBL" id="KQM08851.1"/>
    </source>
</evidence>
<comment type="caution">
    <text evidence="12">The sequence shown here is derived from an EMBL/GenBank/DDBJ whole genome shotgun (WGS) entry which is preliminary data.</text>
</comment>
<evidence type="ECO:0000256" key="1">
    <source>
        <dbReference type="ARBA" id="ARBA00008213"/>
    </source>
</evidence>
<evidence type="ECO:0000259" key="11">
    <source>
        <dbReference type="Pfam" id="PF03449"/>
    </source>
</evidence>
<evidence type="ECO:0000256" key="4">
    <source>
        <dbReference type="ARBA" id="ARBA00023125"/>
    </source>
</evidence>
<comment type="function">
    <text evidence="6 8 9">Necessary for efficient RNA polymerase transcription elongation past template-encoded arresting sites. The arresting sites in DNA have the property of trapping a certain fraction of elongating RNA polymerases that pass through, resulting in locked ternary complexes. Cleavage of the nascent transcript by cleavage factors such as GreA or GreB allows the resumption of elongation from the new 3'terminus. GreA releases sequences of 2 to 3 nucleotides.</text>
</comment>
<dbReference type="InterPro" id="IPR001437">
    <property type="entry name" value="Tscrpt_elong_fac_GreA/B_C"/>
</dbReference>
<evidence type="ECO:0000256" key="3">
    <source>
        <dbReference type="ARBA" id="ARBA00023015"/>
    </source>
</evidence>
<evidence type="ECO:0000256" key="9">
    <source>
        <dbReference type="RuleBase" id="RU000556"/>
    </source>
</evidence>
<dbReference type="NCBIfam" id="NF001261">
    <property type="entry name" value="PRK00226.1-2"/>
    <property type="match status" value="1"/>
</dbReference>
<dbReference type="InterPro" id="IPR018151">
    <property type="entry name" value="TF_GreA/GreB_CS"/>
</dbReference>
<evidence type="ECO:0000259" key="10">
    <source>
        <dbReference type="Pfam" id="PF01272"/>
    </source>
</evidence>
<dbReference type="Pfam" id="PF01272">
    <property type="entry name" value="GreA_GreB"/>
    <property type="match status" value="1"/>
</dbReference>
<feature type="domain" description="Transcription elongation factor GreA/GreB C-terminal" evidence="10">
    <location>
        <begin position="84"/>
        <end position="155"/>
    </location>
</feature>
<accession>A0A0Q4AXV9</accession>
<keyword evidence="12" id="KW-0648">Protein biosynthesis</keyword>
<dbReference type="Proteomes" id="UP000054172">
    <property type="component" value="Unassembled WGS sequence"/>
</dbReference>
<keyword evidence="13" id="KW-1185">Reference proteome</keyword>
<dbReference type="GO" id="GO:0003677">
    <property type="term" value="F:DNA binding"/>
    <property type="evidence" value="ECO:0007669"/>
    <property type="project" value="UniProtKB-UniRule"/>
</dbReference>
<reference evidence="12" key="1">
    <citation type="submission" date="2015-08" db="EMBL/GenBank/DDBJ databases">
        <title>Candidatus Bacteriodes Periocalifornicus.</title>
        <authorList>
            <person name="McLean J.S."/>
            <person name="Kelley S."/>
        </authorList>
    </citation>
    <scope>NUCLEOTIDE SEQUENCE [LARGE SCALE GENOMIC DNA]</scope>
    <source>
        <strain evidence="12">12B</strain>
    </source>
</reference>
<dbReference type="FunFam" id="1.10.287.180:FF:000001">
    <property type="entry name" value="Transcription elongation factor GreA"/>
    <property type="match status" value="1"/>
</dbReference>
<dbReference type="GO" id="GO:0070063">
    <property type="term" value="F:RNA polymerase binding"/>
    <property type="evidence" value="ECO:0007669"/>
    <property type="project" value="InterPro"/>
</dbReference>
<comment type="similarity">
    <text evidence="1 8 9">Belongs to the GreA/GreB family.</text>
</comment>
<dbReference type="InterPro" id="IPR028624">
    <property type="entry name" value="Tscrpt_elong_fac_GreA/B"/>
</dbReference>
<dbReference type="PANTHER" id="PTHR30437">
    <property type="entry name" value="TRANSCRIPTION ELONGATION FACTOR GREA"/>
    <property type="match status" value="1"/>
</dbReference>
<dbReference type="InterPro" id="IPR036953">
    <property type="entry name" value="GreA/GreB_C_sf"/>
</dbReference>
<dbReference type="PROSITE" id="PS00829">
    <property type="entry name" value="GREAB_1"/>
    <property type="match status" value="1"/>
</dbReference>
<dbReference type="GO" id="GO:0003746">
    <property type="term" value="F:translation elongation factor activity"/>
    <property type="evidence" value="ECO:0007669"/>
    <property type="project" value="UniProtKB-KW"/>
</dbReference>
<dbReference type="NCBIfam" id="TIGR01462">
    <property type="entry name" value="greA"/>
    <property type="match status" value="1"/>
</dbReference>
<dbReference type="InterPro" id="IPR006359">
    <property type="entry name" value="Tscrpt_elong_fac_GreA"/>
</dbReference>
<dbReference type="SUPFAM" id="SSF54534">
    <property type="entry name" value="FKBP-like"/>
    <property type="match status" value="1"/>
</dbReference>
<dbReference type="InterPro" id="IPR022691">
    <property type="entry name" value="Tscrpt_elong_fac_GreA/B_N"/>
</dbReference>
<dbReference type="Gene3D" id="1.10.287.180">
    <property type="entry name" value="Transcription elongation factor, GreA/GreB, N-terminal domain"/>
    <property type="match status" value="1"/>
</dbReference>
<protein>
    <recommendedName>
        <fullName evidence="2 8">Transcription elongation factor GreA</fullName>
    </recommendedName>
    <alternativeName>
        <fullName evidence="7 8">Transcript cleavage factor GreA</fullName>
    </alternativeName>
</protein>
<evidence type="ECO:0000256" key="5">
    <source>
        <dbReference type="ARBA" id="ARBA00023163"/>
    </source>
</evidence>
<proteinExistence type="inferred from homology"/>
<dbReference type="GO" id="GO:0006354">
    <property type="term" value="P:DNA-templated transcription elongation"/>
    <property type="evidence" value="ECO:0007669"/>
    <property type="project" value="TreeGrafter"/>
</dbReference>
<organism evidence="12 13">
    <name type="scientific">Candidatus [Bacteroides] periocalifornicus</name>
    <dbReference type="NCBI Taxonomy" id="1702214"/>
    <lineage>
        <taxon>Bacteria</taxon>
        <taxon>Pseudomonadati</taxon>
        <taxon>Bacteroidota</taxon>
    </lineage>
</organism>
<dbReference type="InterPro" id="IPR036805">
    <property type="entry name" value="Tscrpt_elong_fac_GreA/B_N_sf"/>
</dbReference>
<dbReference type="Gene3D" id="3.10.50.30">
    <property type="entry name" value="Transcription elongation factor, GreA/GreB, C-terminal domain"/>
    <property type="match status" value="1"/>
</dbReference>
<dbReference type="Pfam" id="PF03449">
    <property type="entry name" value="GreA_GreB_N"/>
    <property type="match status" value="1"/>
</dbReference>
<gene>
    <name evidence="8" type="primary">greA</name>
    <name evidence="12" type="ORF">AL399_04925</name>
</gene>
<evidence type="ECO:0000256" key="7">
    <source>
        <dbReference type="ARBA" id="ARBA00030776"/>
    </source>
</evidence>
<sequence>MADQIYMSAEGYAKLEAELQRLKSEDRPAVVQAIADARDKGDLSENAEYDAAREAQGLLELKIAKLEQTLAKARIIDPSKLDLSKVQLYCKVRLRNVKLKTEMTFTLVSESEANIREGKLAIGTPIAQALLGHKVGDTVEVQVPSGLQTFKILEIGI</sequence>
<dbReference type="PATRIC" id="fig|1702214.3.peg.1996"/>
<name>A0A0Q4AXV9_9BACT</name>
<dbReference type="GO" id="GO:0032784">
    <property type="term" value="P:regulation of DNA-templated transcription elongation"/>
    <property type="evidence" value="ECO:0007669"/>
    <property type="project" value="UniProtKB-UniRule"/>
</dbReference>
<keyword evidence="4 8" id="KW-0238">DNA-binding</keyword>
<evidence type="ECO:0000256" key="2">
    <source>
        <dbReference type="ARBA" id="ARBA00013729"/>
    </source>
</evidence>
<keyword evidence="3 8" id="KW-0805">Transcription regulation</keyword>
<dbReference type="NCBIfam" id="NF001263">
    <property type="entry name" value="PRK00226.1-4"/>
    <property type="match status" value="1"/>
</dbReference>
<dbReference type="SUPFAM" id="SSF46557">
    <property type="entry name" value="GreA transcript cleavage protein, N-terminal domain"/>
    <property type="match status" value="1"/>
</dbReference>
<dbReference type="PANTHER" id="PTHR30437:SF4">
    <property type="entry name" value="TRANSCRIPTION ELONGATION FACTOR GREA"/>
    <property type="match status" value="1"/>
</dbReference>
<feature type="domain" description="Transcription elongation factor GreA/GreB N-terminal" evidence="11">
    <location>
        <begin position="5"/>
        <end position="75"/>
    </location>
</feature>
<dbReference type="HAMAP" id="MF_00105">
    <property type="entry name" value="GreA_GreB"/>
    <property type="match status" value="1"/>
</dbReference>
<keyword evidence="5 8" id="KW-0804">Transcription</keyword>
<dbReference type="STRING" id="1702214.AL399_04925"/>
<evidence type="ECO:0000313" key="13">
    <source>
        <dbReference type="Proteomes" id="UP000054172"/>
    </source>
</evidence>
<evidence type="ECO:0000256" key="6">
    <source>
        <dbReference type="ARBA" id="ARBA00024916"/>
    </source>
</evidence>
<keyword evidence="12" id="KW-0251">Elongation factor</keyword>
<dbReference type="AlphaFoldDB" id="A0A0Q4AXV9"/>
<dbReference type="InterPro" id="IPR023459">
    <property type="entry name" value="Tscrpt_elong_fac_GreA/B_fam"/>
</dbReference>
<dbReference type="EMBL" id="LIIK01000019">
    <property type="protein sequence ID" value="KQM08851.1"/>
    <property type="molecule type" value="Genomic_DNA"/>
</dbReference>
<dbReference type="PIRSF" id="PIRSF006092">
    <property type="entry name" value="GreA_GreB"/>
    <property type="match status" value="1"/>
</dbReference>